<evidence type="ECO:0000256" key="2">
    <source>
        <dbReference type="ARBA" id="ARBA00022516"/>
    </source>
</evidence>
<accession>A0A4R2LDT4</accession>
<dbReference type="InterPro" id="IPR009081">
    <property type="entry name" value="PP-bd_ACP"/>
</dbReference>
<comment type="PTM">
    <text evidence="7">4'-phosphopantetheine is transferred from CoA to a specific serine of apo-ACP by AcpS. This modification is essential for activity because fatty acids are bound in thioester linkage to the sulfhydryl of the prosthetic group.</text>
</comment>
<keyword evidence="3 7" id="KW-0597">Phosphoprotein</keyword>
<evidence type="ECO:0000313" key="12">
    <source>
        <dbReference type="Proteomes" id="UP000295711"/>
    </source>
</evidence>
<proteinExistence type="inferred from homology"/>
<comment type="subcellular location">
    <subcellularLocation>
        <location evidence="7">Cytoplasm</location>
    </subcellularLocation>
</comment>
<dbReference type="Pfam" id="PF00550">
    <property type="entry name" value="PP-binding"/>
    <property type="match status" value="1"/>
</dbReference>
<evidence type="ECO:0000313" key="11">
    <source>
        <dbReference type="EMBL" id="TCO86222.1"/>
    </source>
</evidence>
<gene>
    <name evidence="7" type="primary">acpP</name>
    <name evidence="11" type="ORF">EV212_1012</name>
</gene>
<name>A0A4R2LDT4_9FIRM</name>
<dbReference type="NCBIfam" id="NF002148">
    <property type="entry name" value="PRK00982.1-2"/>
    <property type="match status" value="1"/>
</dbReference>
<evidence type="ECO:0000256" key="9">
    <source>
        <dbReference type="RuleBase" id="RU003545"/>
    </source>
</evidence>
<dbReference type="OrthoDB" id="9804551at2"/>
<keyword evidence="4 7" id="KW-0276">Fatty acid metabolism</keyword>
<dbReference type="GO" id="GO:0009245">
    <property type="term" value="P:lipid A biosynthetic process"/>
    <property type="evidence" value="ECO:0007669"/>
    <property type="project" value="TreeGrafter"/>
</dbReference>
<dbReference type="GO" id="GO:0016020">
    <property type="term" value="C:membrane"/>
    <property type="evidence" value="ECO:0007669"/>
    <property type="project" value="GOC"/>
</dbReference>
<comment type="caution">
    <text evidence="11">The sequence shown here is derived from an EMBL/GenBank/DDBJ whole genome shotgun (WGS) entry which is preliminary data.</text>
</comment>
<sequence length="76" mass="8332">MELERLKEIIADILGLDTNEITMDSSFTEDLGCDSLDTVEIIMAIEDELDIKISDDAAESIVTVGDAMEAIKNILN</sequence>
<comment type="pathway">
    <text evidence="7 9">Lipid metabolism; fatty acid biosynthesis.</text>
</comment>
<dbReference type="HAMAP" id="MF_01217">
    <property type="entry name" value="Acyl_carrier"/>
    <property type="match status" value="1"/>
</dbReference>
<evidence type="ECO:0000256" key="1">
    <source>
        <dbReference type="ARBA" id="ARBA00022450"/>
    </source>
</evidence>
<evidence type="ECO:0000256" key="4">
    <source>
        <dbReference type="ARBA" id="ARBA00022832"/>
    </source>
</evidence>
<dbReference type="InterPro" id="IPR003231">
    <property type="entry name" value="ACP"/>
</dbReference>
<dbReference type="AlphaFoldDB" id="A0A4R2LDT4"/>
<comment type="function">
    <text evidence="7 9">Carrier of the growing fatty acid chain in fatty acid biosynthesis.</text>
</comment>
<evidence type="ECO:0000256" key="6">
    <source>
        <dbReference type="ARBA" id="ARBA00023160"/>
    </source>
</evidence>
<feature type="modified residue" description="O-(pantetheine 4'-phosphoryl)serine" evidence="7">
    <location>
        <position position="35"/>
    </location>
</feature>
<comment type="similarity">
    <text evidence="7">Belongs to the acyl carrier protein (ACP) family.</text>
</comment>
<dbReference type="GO" id="GO:0005829">
    <property type="term" value="C:cytosol"/>
    <property type="evidence" value="ECO:0007669"/>
    <property type="project" value="TreeGrafter"/>
</dbReference>
<dbReference type="NCBIfam" id="TIGR00517">
    <property type="entry name" value="acyl_carrier"/>
    <property type="match status" value="1"/>
</dbReference>
<dbReference type="PROSITE" id="PS50075">
    <property type="entry name" value="CARRIER"/>
    <property type="match status" value="1"/>
</dbReference>
<comment type="PTM">
    <text evidence="9">4'-phosphopantetheine is transferred from CoA to a specific serine of apo-ACP by acpS.</text>
</comment>
<evidence type="ECO:0000256" key="5">
    <source>
        <dbReference type="ARBA" id="ARBA00023098"/>
    </source>
</evidence>
<dbReference type="EMBL" id="SLXA01000001">
    <property type="protein sequence ID" value="TCO86222.1"/>
    <property type="molecule type" value="Genomic_DNA"/>
</dbReference>
<dbReference type="InterPro" id="IPR036736">
    <property type="entry name" value="ACP-like_sf"/>
</dbReference>
<protein>
    <recommendedName>
        <fullName evidence="7 8">Acyl carrier protein</fullName>
        <shortName evidence="7">ACP</shortName>
    </recommendedName>
</protein>
<dbReference type="PANTHER" id="PTHR20863:SF76">
    <property type="entry name" value="CARRIER DOMAIN-CONTAINING PROTEIN"/>
    <property type="match status" value="1"/>
</dbReference>
<dbReference type="RefSeq" id="WP_132086979.1">
    <property type="nucleotide sequence ID" value="NZ_JANKAQ010000005.1"/>
</dbReference>
<keyword evidence="1 7" id="KW-0596">Phosphopantetheine</keyword>
<dbReference type="NCBIfam" id="NF002150">
    <property type="entry name" value="PRK00982.1-4"/>
    <property type="match status" value="1"/>
</dbReference>
<evidence type="ECO:0000256" key="3">
    <source>
        <dbReference type="ARBA" id="ARBA00022553"/>
    </source>
</evidence>
<dbReference type="UniPathway" id="UPA00094"/>
<keyword evidence="12" id="KW-1185">Reference proteome</keyword>
<dbReference type="Proteomes" id="UP000295711">
    <property type="component" value="Unassembled WGS sequence"/>
</dbReference>
<keyword evidence="7" id="KW-0963">Cytoplasm</keyword>
<feature type="domain" description="Carrier" evidence="10">
    <location>
        <begin position="1"/>
        <end position="75"/>
    </location>
</feature>
<dbReference type="GO" id="GO:0000036">
    <property type="term" value="F:acyl carrier activity"/>
    <property type="evidence" value="ECO:0007669"/>
    <property type="project" value="UniProtKB-UniRule"/>
</dbReference>
<dbReference type="GO" id="GO:0000035">
    <property type="term" value="F:acyl binding"/>
    <property type="evidence" value="ECO:0007669"/>
    <property type="project" value="TreeGrafter"/>
</dbReference>
<evidence type="ECO:0000256" key="7">
    <source>
        <dbReference type="HAMAP-Rule" id="MF_01217"/>
    </source>
</evidence>
<dbReference type="SUPFAM" id="SSF47336">
    <property type="entry name" value="ACP-like"/>
    <property type="match status" value="1"/>
</dbReference>
<evidence type="ECO:0000256" key="8">
    <source>
        <dbReference type="NCBIfam" id="TIGR00517"/>
    </source>
</evidence>
<dbReference type="Gene3D" id="1.10.1200.10">
    <property type="entry name" value="ACP-like"/>
    <property type="match status" value="1"/>
</dbReference>
<keyword evidence="2 7" id="KW-0444">Lipid biosynthesis</keyword>
<dbReference type="PANTHER" id="PTHR20863">
    <property type="entry name" value="ACYL CARRIER PROTEIN"/>
    <property type="match status" value="1"/>
</dbReference>
<reference evidence="11 12" key="1">
    <citation type="submission" date="2019-03" db="EMBL/GenBank/DDBJ databases">
        <title>Genomic Encyclopedia of Type Strains, Phase IV (KMG-IV): sequencing the most valuable type-strain genomes for metagenomic binning, comparative biology and taxonomic classification.</title>
        <authorList>
            <person name="Goeker M."/>
        </authorList>
    </citation>
    <scope>NUCLEOTIDE SEQUENCE [LARGE SCALE GENOMIC DNA]</scope>
    <source>
        <strain evidence="11 12">DSM 28559</strain>
    </source>
</reference>
<organism evidence="11 12">
    <name type="scientific">Frisingicoccus caecimuris</name>
    <dbReference type="NCBI Taxonomy" id="1796636"/>
    <lineage>
        <taxon>Bacteria</taxon>
        <taxon>Bacillati</taxon>
        <taxon>Bacillota</taxon>
        <taxon>Clostridia</taxon>
        <taxon>Lachnospirales</taxon>
        <taxon>Lachnospiraceae</taxon>
        <taxon>Frisingicoccus</taxon>
    </lineage>
</organism>
<evidence type="ECO:0000259" key="10">
    <source>
        <dbReference type="PROSITE" id="PS50075"/>
    </source>
</evidence>
<keyword evidence="6 7" id="KW-0275">Fatty acid biosynthesis</keyword>
<keyword evidence="5 7" id="KW-0443">Lipid metabolism</keyword>